<dbReference type="GO" id="GO:0005484">
    <property type="term" value="F:SNAP receptor activity"/>
    <property type="evidence" value="ECO:0007669"/>
    <property type="project" value="TreeGrafter"/>
</dbReference>
<evidence type="ECO:0000256" key="11">
    <source>
        <dbReference type="SAM" id="Phobius"/>
    </source>
</evidence>
<evidence type="ECO:0000256" key="4">
    <source>
        <dbReference type="ARBA" id="ARBA00022692"/>
    </source>
</evidence>
<name>A0A8K1CF73_PYTOL</name>
<evidence type="ECO:0000313" key="12">
    <source>
        <dbReference type="EMBL" id="TMW62349.1"/>
    </source>
</evidence>
<comment type="subcellular location">
    <subcellularLocation>
        <location evidence="1">Endoplasmic reticulum membrane</location>
        <topology evidence="1">Single-pass type IV membrane protein</topology>
    </subcellularLocation>
</comment>
<keyword evidence="8 11" id="KW-1133">Transmembrane helix</keyword>
<dbReference type="GO" id="GO:0031201">
    <property type="term" value="C:SNARE complex"/>
    <property type="evidence" value="ECO:0007669"/>
    <property type="project" value="TreeGrafter"/>
</dbReference>
<sequence length="286" mass="33239">MTTAMMAQVLEAERFVRAWKRFRERFPEEEVDKEQKALLRQYVTTAEFLYQSIPHTETPEQWQDLLYLLNDIKVQSGLLLTKRCAMEEAPSCVVPRSKEIFRRRRQREESRREVEANAGIADRVDEPIEEESPEQPEVDLLQFSPDDFKSMLEAKEDVEEKLSTIEIRKRLGLVDRAAADQVTSSSESQSREEQENIQSEMFNLAKQLKETTQTINQSLVEDVKILDAVGQSAESNTEHLDRENEVLKRQLASSIGLWTSVCLVMGAVVVFMATYIYMKLFSRRHW</sequence>
<dbReference type="AlphaFoldDB" id="A0A8K1CF73"/>
<evidence type="ECO:0000313" key="13">
    <source>
        <dbReference type="Proteomes" id="UP000794436"/>
    </source>
</evidence>
<feature type="transmembrane region" description="Helical" evidence="11">
    <location>
        <begin position="255"/>
        <end position="278"/>
    </location>
</feature>
<protein>
    <recommendedName>
        <fullName evidence="14">Vesicle transport protein USE1</fullName>
    </recommendedName>
</protein>
<reference evidence="12" key="1">
    <citation type="submission" date="2019-03" db="EMBL/GenBank/DDBJ databases">
        <title>Long read genome sequence of the mycoparasitic Pythium oligandrum ATCC 38472 isolated from sugarbeet rhizosphere.</title>
        <authorList>
            <person name="Gaulin E."/>
        </authorList>
    </citation>
    <scope>NUCLEOTIDE SEQUENCE</scope>
    <source>
        <strain evidence="12">ATCC 38472_TT</strain>
    </source>
</reference>
<gene>
    <name evidence="12" type="ORF">Poli38472_009842</name>
</gene>
<organism evidence="12 13">
    <name type="scientific">Pythium oligandrum</name>
    <name type="common">Mycoparasitic fungus</name>
    <dbReference type="NCBI Taxonomy" id="41045"/>
    <lineage>
        <taxon>Eukaryota</taxon>
        <taxon>Sar</taxon>
        <taxon>Stramenopiles</taxon>
        <taxon>Oomycota</taxon>
        <taxon>Peronosporomycetes</taxon>
        <taxon>Pythiales</taxon>
        <taxon>Pythiaceae</taxon>
        <taxon>Pythium</taxon>
    </lineage>
</organism>
<accession>A0A8K1CF73</accession>
<keyword evidence="5" id="KW-0256">Endoplasmic reticulum</keyword>
<dbReference type="GO" id="GO:0006890">
    <property type="term" value="P:retrograde vesicle-mediated transport, Golgi to endoplasmic reticulum"/>
    <property type="evidence" value="ECO:0007669"/>
    <property type="project" value="TreeGrafter"/>
</dbReference>
<evidence type="ECO:0008006" key="14">
    <source>
        <dbReference type="Google" id="ProtNLM"/>
    </source>
</evidence>
<feature type="compositionally biased region" description="Acidic residues" evidence="10">
    <location>
        <begin position="127"/>
        <end position="136"/>
    </location>
</feature>
<dbReference type="Pfam" id="PF09753">
    <property type="entry name" value="Use1"/>
    <property type="match status" value="1"/>
</dbReference>
<evidence type="ECO:0000256" key="7">
    <source>
        <dbReference type="ARBA" id="ARBA00022927"/>
    </source>
</evidence>
<evidence type="ECO:0000256" key="3">
    <source>
        <dbReference type="ARBA" id="ARBA00022448"/>
    </source>
</evidence>
<comment type="caution">
    <text evidence="12">The sequence shown here is derived from an EMBL/GenBank/DDBJ whole genome shotgun (WGS) entry which is preliminary data.</text>
</comment>
<dbReference type="EMBL" id="SPLM01000074">
    <property type="protein sequence ID" value="TMW62349.1"/>
    <property type="molecule type" value="Genomic_DNA"/>
</dbReference>
<evidence type="ECO:0000256" key="2">
    <source>
        <dbReference type="ARBA" id="ARBA00007891"/>
    </source>
</evidence>
<feature type="region of interest" description="Disordered" evidence="10">
    <location>
        <begin position="107"/>
        <end position="136"/>
    </location>
</feature>
<evidence type="ECO:0000256" key="8">
    <source>
        <dbReference type="ARBA" id="ARBA00022989"/>
    </source>
</evidence>
<keyword evidence="7" id="KW-0653">Protein transport</keyword>
<evidence type="ECO:0000256" key="9">
    <source>
        <dbReference type="ARBA" id="ARBA00023136"/>
    </source>
</evidence>
<dbReference type="OrthoDB" id="4506189at2759"/>
<dbReference type="PANTHER" id="PTHR13050:SF7">
    <property type="entry name" value="VESICLE TRANSPORT PROTEIN USE1"/>
    <property type="match status" value="1"/>
</dbReference>
<proteinExistence type="inferred from homology"/>
<keyword evidence="9 11" id="KW-0472">Membrane</keyword>
<dbReference type="Proteomes" id="UP000794436">
    <property type="component" value="Unassembled WGS sequence"/>
</dbReference>
<dbReference type="PANTHER" id="PTHR13050">
    <property type="entry name" value="USE1-LIKE PROTEIN"/>
    <property type="match status" value="1"/>
</dbReference>
<keyword evidence="13" id="KW-1185">Reference proteome</keyword>
<dbReference type="InterPro" id="IPR019150">
    <property type="entry name" value="Vesicle_transport_protein_Use1"/>
</dbReference>
<keyword evidence="4 11" id="KW-0812">Transmembrane</keyword>
<evidence type="ECO:0000256" key="1">
    <source>
        <dbReference type="ARBA" id="ARBA00004163"/>
    </source>
</evidence>
<comment type="similarity">
    <text evidence="2">Belongs to the USE1 family.</text>
</comment>
<dbReference type="GO" id="GO:0015031">
    <property type="term" value="P:protein transport"/>
    <property type="evidence" value="ECO:0007669"/>
    <property type="project" value="UniProtKB-KW"/>
</dbReference>
<evidence type="ECO:0000256" key="10">
    <source>
        <dbReference type="SAM" id="MobiDB-lite"/>
    </source>
</evidence>
<dbReference type="GO" id="GO:0005789">
    <property type="term" value="C:endoplasmic reticulum membrane"/>
    <property type="evidence" value="ECO:0007669"/>
    <property type="project" value="UniProtKB-SubCell"/>
</dbReference>
<keyword evidence="6" id="KW-0931">ER-Golgi transport</keyword>
<evidence type="ECO:0000256" key="6">
    <source>
        <dbReference type="ARBA" id="ARBA00022892"/>
    </source>
</evidence>
<evidence type="ECO:0000256" key="5">
    <source>
        <dbReference type="ARBA" id="ARBA00022824"/>
    </source>
</evidence>
<keyword evidence="3" id="KW-0813">Transport</keyword>